<feature type="transmembrane region" description="Helical" evidence="1">
    <location>
        <begin position="253"/>
        <end position="274"/>
    </location>
</feature>
<dbReference type="GO" id="GO:0008610">
    <property type="term" value="P:lipid biosynthetic process"/>
    <property type="evidence" value="ECO:0007669"/>
    <property type="project" value="UniProtKB-ARBA"/>
</dbReference>
<sequence>MPLSGLKPVSSENYRIIYFFQDYHMSKISFQSNNKPFASTLRNRVNDYFKTHNISNTGNRKLYIKSLVLLITAVSLYLTLLFVSLPAWILCLLCVLLGVNFATIGFNIMHEGGHQSFSKKAWLNNISAYTLNMLGGTIYFWKQKHNISHHTYTNVDGLDHDIDIKFMRMHTEQPRKWFHRFQFAYWFVLYGISYIAWVLFQDFEKYFTGKMGVKADRKTMPVREHVIFWATKLGYAGVYLIIPILTVGWLPALLGWLIAGVSCGFCLAVVFQLAHVVEATQFPAADADTGKIEQEWMVHQLSTTANFATRSRIVSWLLGGLNFQVEHHLFPRISHVHYPAINQLVKKTCKEFNVAYIEHRTMGHAFLSHLRHIYQLGRG</sequence>
<keyword evidence="1" id="KW-1133">Transmembrane helix</keyword>
<dbReference type="CDD" id="cd03506">
    <property type="entry name" value="Delta6-FADS-like"/>
    <property type="match status" value="1"/>
</dbReference>
<feature type="transmembrane region" description="Helical" evidence="1">
    <location>
        <begin position="183"/>
        <end position="200"/>
    </location>
</feature>
<evidence type="ECO:0000313" key="4">
    <source>
        <dbReference type="Proteomes" id="UP000199577"/>
    </source>
</evidence>
<dbReference type="Pfam" id="PF00487">
    <property type="entry name" value="FA_desaturase"/>
    <property type="match status" value="1"/>
</dbReference>
<proteinExistence type="predicted"/>
<feature type="transmembrane region" description="Helical" evidence="1">
    <location>
        <begin position="121"/>
        <end position="141"/>
    </location>
</feature>
<keyword evidence="1" id="KW-0812">Transmembrane</keyword>
<evidence type="ECO:0000259" key="2">
    <source>
        <dbReference type="Pfam" id="PF00487"/>
    </source>
</evidence>
<dbReference type="GO" id="GO:0016020">
    <property type="term" value="C:membrane"/>
    <property type="evidence" value="ECO:0007669"/>
    <property type="project" value="TreeGrafter"/>
</dbReference>
<evidence type="ECO:0000313" key="3">
    <source>
        <dbReference type="EMBL" id="SFC41429.1"/>
    </source>
</evidence>
<name>A0A1I1IYN0_9SPHI</name>
<dbReference type="AlphaFoldDB" id="A0A1I1IYN0"/>
<dbReference type="STRING" id="623281.SAMN05421747_110115"/>
<reference evidence="3 4" key="1">
    <citation type="submission" date="2016-10" db="EMBL/GenBank/DDBJ databases">
        <authorList>
            <person name="de Groot N.N."/>
        </authorList>
    </citation>
    <scope>NUCLEOTIDE SEQUENCE [LARGE SCALE GENOMIC DNA]</scope>
    <source>
        <strain evidence="3 4">DSM 22900</strain>
    </source>
</reference>
<feature type="transmembrane region" description="Helical" evidence="1">
    <location>
        <begin position="87"/>
        <end position="109"/>
    </location>
</feature>
<dbReference type="PANTHER" id="PTHR19353">
    <property type="entry name" value="FATTY ACID DESATURASE 2"/>
    <property type="match status" value="1"/>
</dbReference>
<feature type="transmembrane region" description="Helical" evidence="1">
    <location>
        <begin position="62"/>
        <end position="81"/>
    </location>
</feature>
<dbReference type="Proteomes" id="UP000199577">
    <property type="component" value="Unassembled WGS sequence"/>
</dbReference>
<dbReference type="PANTHER" id="PTHR19353:SF19">
    <property type="entry name" value="DELTA(5) FATTY ACID DESATURASE C-RELATED"/>
    <property type="match status" value="1"/>
</dbReference>
<dbReference type="InterPro" id="IPR005804">
    <property type="entry name" value="FA_desaturase_dom"/>
</dbReference>
<dbReference type="EMBL" id="FOLL01000010">
    <property type="protein sequence ID" value="SFC41429.1"/>
    <property type="molecule type" value="Genomic_DNA"/>
</dbReference>
<keyword evidence="4" id="KW-1185">Reference proteome</keyword>
<gene>
    <name evidence="3" type="ORF">SAMN05421747_110115</name>
</gene>
<protein>
    <submittedName>
        <fullName evidence="3">Linoleoyl-CoA desaturase</fullName>
    </submittedName>
</protein>
<organism evidence="3 4">
    <name type="scientific">Parapedobacter composti</name>
    <dbReference type="NCBI Taxonomy" id="623281"/>
    <lineage>
        <taxon>Bacteria</taxon>
        <taxon>Pseudomonadati</taxon>
        <taxon>Bacteroidota</taxon>
        <taxon>Sphingobacteriia</taxon>
        <taxon>Sphingobacteriales</taxon>
        <taxon>Sphingobacteriaceae</taxon>
        <taxon>Parapedobacter</taxon>
    </lineage>
</organism>
<dbReference type="GO" id="GO:0016717">
    <property type="term" value="F:oxidoreductase activity, acting on paired donors, with oxidation of a pair of donors resulting in the reduction of molecular oxygen to two molecules of water"/>
    <property type="evidence" value="ECO:0007669"/>
    <property type="project" value="TreeGrafter"/>
</dbReference>
<keyword evidence="1" id="KW-0472">Membrane</keyword>
<feature type="domain" description="Fatty acid desaturase" evidence="2">
    <location>
        <begin position="86"/>
        <end position="358"/>
    </location>
</feature>
<dbReference type="PIRSF" id="PIRSF015921">
    <property type="entry name" value="FA_sphinglp_des"/>
    <property type="match status" value="1"/>
</dbReference>
<accession>A0A1I1IYN0</accession>
<dbReference type="InterPro" id="IPR012171">
    <property type="entry name" value="Fatty_acid_desaturase"/>
</dbReference>
<evidence type="ECO:0000256" key="1">
    <source>
        <dbReference type="SAM" id="Phobius"/>
    </source>
</evidence>
<feature type="transmembrane region" description="Helical" evidence="1">
    <location>
        <begin position="226"/>
        <end position="247"/>
    </location>
</feature>